<evidence type="ECO:0000256" key="1">
    <source>
        <dbReference type="SAM" id="Phobius"/>
    </source>
</evidence>
<keyword evidence="4" id="KW-1185">Reference proteome</keyword>
<feature type="transmembrane region" description="Helical" evidence="1">
    <location>
        <begin position="12"/>
        <end position="32"/>
    </location>
</feature>
<sequence>MNDFKFSKREKVYLLLALAVLAMLFVSSSMTYHEQKMKPGFIHTYLGWLEDWIQRLNIYYGGVWHNVKTDGSAGFTQFVVRKTAHFGSYFLYGLFAYLGLRRVFVISWTGPFFVWATAFAFAAMDEFHQFLTGDRTPTVHDVMLDASGACLAIVLAVIYYLLKGRAERKKSAI</sequence>
<accession>A0A6A8MDK7</accession>
<feature type="domain" description="VanZ-like" evidence="2">
    <location>
        <begin position="14"/>
        <end position="158"/>
    </location>
</feature>
<feature type="transmembrane region" description="Helical" evidence="1">
    <location>
        <begin position="142"/>
        <end position="162"/>
    </location>
</feature>
<dbReference type="Proteomes" id="UP000438120">
    <property type="component" value="Unassembled WGS sequence"/>
</dbReference>
<dbReference type="AlphaFoldDB" id="A0A6A8MDK7"/>
<name>A0A6A8MDK7_9LACO</name>
<dbReference type="InterPro" id="IPR006976">
    <property type="entry name" value="VanZ-like"/>
</dbReference>
<evidence type="ECO:0000313" key="4">
    <source>
        <dbReference type="Proteomes" id="UP000438120"/>
    </source>
</evidence>
<keyword evidence="1" id="KW-1133">Transmembrane helix</keyword>
<dbReference type="NCBIfam" id="NF037970">
    <property type="entry name" value="vanZ_1"/>
    <property type="match status" value="1"/>
</dbReference>
<dbReference type="PIRSF" id="PIRSF019083">
    <property type="entry name" value="UCP019083_VanZ"/>
    <property type="match status" value="1"/>
</dbReference>
<keyword evidence="1" id="KW-0812">Transmembrane</keyword>
<reference evidence="3 4" key="1">
    <citation type="submission" date="2019-08" db="EMBL/GenBank/DDBJ databases">
        <title>In-depth cultivation of the pig gut microbiome towards novel bacterial diversity and tailored functional studies.</title>
        <authorList>
            <person name="Wylensek D."/>
            <person name="Hitch T.C.A."/>
            <person name="Clavel T."/>
        </authorList>
    </citation>
    <scope>NUCLEOTIDE SEQUENCE [LARGE SCALE GENOMIC DNA]</scope>
    <source>
        <strain evidence="3 4">Bifido-178-WT-2B</strain>
    </source>
</reference>
<organism evidence="3 4">
    <name type="scientific">Lactobacillus porci</name>
    <dbReference type="NCBI Taxonomy" id="2012477"/>
    <lineage>
        <taxon>Bacteria</taxon>
        <taxon>Bacillati</taxon>
        <taxon>Bacillota</taxon>
        <taxon>Bacilli</taxon>
        <taxon>Lactobacillales</taxon>
        <taxon>Lactobacillaceae</taxon>
        <taxon>Lactobacillus</taxon>
    </lineage>
</organism>
<dbReference type="OrthoDB" id="291892at2"/>
<evidence type="ECO:0000313" key="3">
    <source>
        <dbReference type="EMBL" id="MST86569.1"/>
    </source>
</evidence>
<dbReference type="Pfam" id="PF04892">
    <property type="entry name" value="VanZ"/>
    <property type="match status" value="1"/>
</dbReference>
<feature type="transmembrane region" description="Helical" evidence="1">
    <location>
        <begin position="103"/>
        <end position="122"/>
    </location>
</feature>
<dbReference type="EMBL" id="VUMX01000005">
    <property type="protein sequence ID" value="MST86569.1"/>
    <property type="molecule type" value="Genomic_DNA"/>
</dbReference>
<dbReference type="InterPro" id="IPR016747">
    <property type="entry name" value="Phosphotransbutyrylase"/>
</dbReference>
<dbReference type="RefSeq" id="WP_154547463.1">
    <property type="nucleotide sequence ID" value="NZ_VUMX01000005.1"/>
</dbReference>
<comment type="caution">
    <text evidence="3">The sequence shown here is derived from an EMBL/GenBank/DDBJ whole genome shotgun (WGS) entry which is preliminary data.</text>
</comment>
<keyword evidence="1" id="KW-0472">Membrane</keyword>
<proteinExistence type="predicted"/>
<protein>
    <submittedName>
        <fullName evidence="3">VanZ family protein</fullName>
    </submittedName>
</protein>
<gene>
    <name evidence="3" type="ORF">FYJ62_02670</name>
</gene>
<evidence type="ECO:0000259" key="2">
    <source>
        <dbReference type="Pfam" id="PF04892"/>
    </source>
</evidence>